<reference evidence="1 2" key="1">
    <citation type="submission" date="2016-04" db="EMBL/GenBank/DDBJ databases">
        <title>The genome of Intoshia linei affirms orthonectids as highly simplified spiralians.</title>
        <authorList>
            <person name="Mikhailov K.V."/>
            <person name="Slusarev G.S."/>
            <person name="Nikitin M.A."/>
            <person name="Logacheva M.D."/>
            <person name="Penin A."/>
            <person name="Aleoshin V."/>
            <person name="Panchin Y.V."/>
        </authorList>
    </citation>
    <scope>NUCLEOTIDE SEQUENCE [LARGE SCALE GENOMIC DNA]</scope>
    <source>
        <strain evidence="1">Intl2013</strain>
        <tissue evidence="1">Whole animal</tissue>
    </source>
</reference>
<sequence>MVRISIYSVAIIYIFRLSPGIVTLQKKFLLNIDEDVKTAIKYVKNWRNKINWIKTNYRPNSYLICLLVVRAYELCAKIEWDTNYNLDKYKNIEFEPPTPLVRDPANPFYNVANNLIYWGKFRSEAVILIKSLSLRKDAIQM</sequence>
<dbReference type="PANTHER" id="PTHR11258:SF22">
    <property type="entry name" value="MATH DOMAIN-CONTAINING PROTEIN"/>
    <property type="match status" value="1"/>
</dbReference>
<keyword evidence="2" id="KW-1185">Reference proteome</keyword>
<name>A0A177B5L0_9BILA</name>
<comment type="caution">
    <text evidence="1">The sequence shown here is derived from an EMBL/GenBank/DDBJ whole genome shotgun (WGS) entry which is preliminary data.</text>
</comment>
<protein>
    <submittedName>
        <fullName evidence="1">Uncharacterized protein</fullName>
    </submittedName>
</protein>
<dbReference type="Proteomes" id="UP000078046">
    <property type="component" value="Unassembled WGS sequence"/>
</dbReference>
<dbReference type="GO" id="GO:0005829">
    <property type="term" value="C:cytosol"/>
    <property type="evidence" value="ECO:0007669"/>
    <property type="project" value="TreeGrafter"/>
</dbReference>
<dbReference type="PANTHER" id="PTHR11258">
    <property type="entry name" value="2-5 OLIGOADENYLATE SYNTHETASE"/>
    <property type="match status" value="1"/>
</dbReference>
<accession>A0A177B5L0</accession>
<dbReference type="EMBL" id="LWCA01000262">
    <property type="protein sequence ID" value="OAF69559.1"/>
    <property type="molecule type" value="Genomic_DNA"/>
</dbReference>
<dbReference type="AlphaFoldDB" id="A0A177B5L0"/>
<dbReference type="SUPFAM" id="SSF81631">
    <property type="entry name" value="PAP/OAS1 substrate-binding domain"/>
    <property type="match status" value="1"/>
</dbReference>
<dbReference type="GO" id="GO:0003725">
    <property type="term" value="F:double-stranded RNA binding"/>
    <property type="evidence" value="ECO:0007669"/>
    <property type="project" value="TreeGrafter"/>
</dbReference>
<proteinExistence type="predicted"/>
<evidence type="ECO:0000313" key="2">
    <source>
        <dbReference type="Proteomes" id="UP000078046"/>
    </source>
</evidence>
<dbReference type="GO" id="GO:0016020">
    <property type="term" value="C:membrane"/>
    <property type="evidence" value="ECO:0007669"/>
    <property type="project" value="TreeGrafter"/>
</dbReference>
<dbReference type="Gene3D" id="1.10.1410.20">
    <property type="entry name" value="2'-5'-oligoadenylate synthetase 1, domain 2"/>
    <property type="match status" value="2"/>
</dbReference>
<evidence type="ECO:0000313" key="1">
    <source>
        <dbReference type="EMBL" id="OAF69559.1"/>
    </source>
</evidence>
<organism evidence="1 2">
    <name type="scientific">Intoshia linei</name>
    <dbReference type="NCBI Taxonomy" id="1819745"/>
    <lineage>
        <taxon>Eukaryota</taxon>
        <taxon>Metazoa</taxon>
        <taxon>Spiralia</taxon>
        <taxon>Lophotrochozoa</taxon>
        <taxon>Mesozoa</taxon>
        <taxon>Orthonectida</taxon>
        <taxon>Rhopaluridae</taxon>
        <taxon>Intoshia</taxon>
    </lineage>
</organism>
<dbReference type="OrthoDB" id="1885901at2759"/>
<dbReference type="GO" id="GO:0005654">
    <property type="term" value="C:nucleoplasm"/>
    <property type="evidence" value="ECO:0007669"/>
    <property type="project" value="TreeGrafter"/>
</dbReference>
<gene>
    <name evidence="1" type="ORF">A3Q56_02703</name>
</gene>
<dbReference type="GO" id="GO:0001730">
    <property type="term" value="F:2'-5'-oligoadenylate synthetase activity"/>
    <property type="evidence" value="ECO:0007669"/>
    <property type="project" value="TreeGrafter"/>
</dbReference>